<accession>K7AX77</accession>
<keyword evidence="11" id="KW-1185">Reference proteome</keyword>
<evidence type="ECO:0000313" key="11">
    <source>
        <dbReference type="Proteomes" id="UP000011864"/>
    </source>
</evidence>
<dbReference type="KEGG" id="gps:C427_1516"/>
<protein>
    <recommendedName>
        <fullName evidence="5">Arsenite methyltransferase</fullName>
        <ecNumber evidence="4">2.1.1.137</ecNumber>
    </recommendedName>
</protein>
<dbReference type="Gene3D" id="3.40.50.150">
    <property type="entry name" value="Vaccinia Virus protein VP39"/>
    <property type="match status" value="1"/>
</dbReference>
<dbReference type="Proteomes" id="UP000011864">
    <property type="component" value="Chromosome"/>
</dbReference>
<dbReference type="PANTHER" id="PTHR43675:SF8">
    <property type="entry name" value="ARSENITE METHYLTRANSFERASE"/>
    <property type="match status" value="1"/>
</dbReference>
<evidence type="ECO:0000256" key="1">
    <source>
        <dbReference type="ARBA" id="ARBA00022679"/>
    </source>
</evidence>
<name>K7AX77_9ALTE</name>
<keyword evidence="2" id="KW-0949">S-adenosyl-L-methionine</keyword>
<dbReference type="EMBL" id="CP003837">
    <property type="protein sequence ID" value="AGH43625.1"/>
    <property type="molecule type" value="Genomic_DNA"/>
</dbReference>
<evidence type="ECO:0000259" key="9">
    <source>
        <dbReference type="Pfam" id="PF13847"/>
    </source>
</evidence>
<keyword evidence="1 10" id="KW-0808">Transferase</keyword>
<dbReference type="PANTHER" id="PTHR43675">
    <property type="entry name" value="ARSENITE METHYLTRANSFERASE"/>
    <property type="match status" value="1"/>
</dbReference>
<dbReference type="PATRIC" id="fig|1129794.4.peg.1503"/>
<dbReference type="SUPFAM" id="SSF53335">
    <property type="entry name" value="S-adenosyl-L-methionine-dependent methyltransferases"/>
    <property type="match status" value="1"/>
</dbReference>
<dbReference type="Gene3D" id="3.40.5.100">
    <property type="match status" value="1"/>
</dbReference>
<dbReference type="RefSeq" id="WP_007642119.1">
    <property type="nucleotide sequence ID" value="NC_020514.1"/>
</dbReference>
<feature type="domain" description="Methyltransferase" evidence="9">
    <location>
        <begin position="62"/>
        <end position="214"/>
    </location>
</feature>
<evidence type="ECO:0000256" key="8">
    <source>
        <dbReference type="ARBA" id="ARBA00048428"/>
    </source>
</evidence>
<evidence type="ECO:0000256" key="2">
    <source>
        <dbReference type="ARBA" id="ARBA00022691"/>
    </source>
</evidence>
<gene>
    <name evidence="10" type="ORF">C427_1516</name>
</gene>
<dbReference type="OrthoDB" id="9772751at2"/>
<dbReference type="InterPro" id="IPR029063">
    <property type="entry name" value="SAM-dependent_MTases_sf"/>
</dbReference>
<dbReference type="eggNOG" id="COG2226">
    <property type="taxonomic scope" value="Bacteria"/>
</dbReference>
<dbReference type="InterPro" id="IPR025714">
    <property type="entry name" value="Methyltranfer_dom"/>
</dbReference>
<comment type="similarity">
    <text evidence="3">Belongs to the methyltransferase superfamily. Arsenite methyltransferase family.</text>
</comment>
<dbReference type="Pfam" id="PF13847">
    <property type="entry name" value="Methyltransf_31"/>
    <property type="match status" value="1"/>
</dbReference>
<comment type="catalytic activity">
    <reaction evidence="7">
        <text>arsenic triglutathione + 2 [thioredoxin]-dithiol + 2 S-adenosyl-L-methionine + H2O = dimethylarsinous acid + 2 [thioredoxin]-disulfide + 3 glutathione + 2 S-adenosyl-L-homocysteine + 2 H(+)</text>
        <dbReference type="Rhea" id="RHEA:69464"/>
        <dbReference type="Rhea" id="RHEA-COMP:10698"/>
        <dbReference type="Rhea" id="RHEA-COMP:10700"/>
        <dbReference type="ChEBI" id="CHEBI:15377"/>
        <dbReference type="ChEBI" id="CHEBI:15378"/>
        <dbReference type="ChEBI" id="CHEBI:23808"/>
        <dbReference type="ChEBI" id="CHEBI:29950"/>
        <dbReference type="ChEBI" id="CHEBI:50058"/>
        <dbReference type="ChEBI" id="CHEBI:57856"/>
        <dbReference type="ChEBI" id="CHEBI:57925"/>
        <dbReference type="ChEBI" id="CHEBI:59789"/>
        <dbReference type="ChEBI" id="CHEBI:183640"/>
        <dbReference type="EC" id="2.1.1.137"/>
    </reaction>
</comment>
<dbReference type="AlphaFoldDB" id="K7AX77"/>
<evidence type="ECO:0000256" key="4">
    <source>
        <dbReference type="ARBA" id="ARBA00034521"/>
    </source>
</evidence>
<organism evidence="10 11">
    <name type="scientific">Paraglaciecola psychrophila 170</name>
    <dbReference type="NCBI Taxonomy" id="1129794"/>
    <lineage>
        <taxon>Bacteria</taxon>
        <taxon>Pseudomonadati</taxon>
        <taxon>Pseudomonadota</taxon>
        <taxon>Gammaproteobacteria</taxon>
        <taxon>Alteromonadales</taxon>
        <taxon>Alteromonadaceae</taxon>
        <taxon>Paraglaciecola</taxon>
    </lineage>
</organism>
<proteinExistence type="inferred from homology"/>
<dbReference type="EC" id="2.1.1.137" evidence="4"/>
<comment type="catalytic activity">
    <reaction evidence="8">
        <text>arsenic triglutathione + 3 [thioredoxin]-dithiol + 3 S-adenosyl-L-methionine = trimethylarsine + 3 [thioredoxin]-disulfide + 3 glutathione + 3 S-adenosyl-L-homocysteine + 3 H(+)</text>
        <dbReference type="Rhea" id="RHEA:69432"/>
        <dbReference type="Rhea" id="RHEA-COMP:10698"/>
        <dbReference type="Rhea" id="RHEA-COMP:10700"/>
        <dbReference type="ChEBI" id="CHEBI:15378"/>
        <dbReference type="ChEBI" id="CHEBI:27130"/>
        <dbReference type="ChEBI" id="CHEBI:29950"/>
        <dbReference type="ChEBI" id="CHEBI:50058"/>
        <dbReference type="ChEBI" id="CHEBI:57856"/>
        <dbReference type="ChEBI" id="CHEBI:57925"/>
        <dbReference type="ChEBI" id="CHEBI:59789"/>
        <dbReference type="ChEBI" id="CHEBI:183640"/>
        <dbReference type="EC" id="2.1.1.137"/>
    </reaction>
</comment>
<dbReference type="HOGENOM" id="CLU_052868_0_0_6"/>
<evidence type="ECO:0000256" key="5">
    <source>
        <dbReference type="ARBA" id="ARBA00034545"/>
    </source>
</evidence>
<evidence type="ECO:0000256" key="3">
    <source>
        <dbReference type="ARBA" id="ARBA00034487"/>
    </source>
</evidence>
<reference evidence="10 11" key="1">
    <citation type="journal article" date="2013" name="Genome Announc.">
        <title>Complete Genome Sequence of Glaciecola psychrophila Strain 170T.</title>
        <authorList>
            <person name="Yin J."/>
            <person name="Chen J."/>
            <person name="Liu G."/>
            <person name="Yu Y."/>
            <person name="Song L."/>
            <person name="Wang X."/>
            <person name="Qu X."/>
        </authorList>
    </citation>
    <scope>NUCLEOTIDE SEQUENCE [LARGE SCALE GENOMIC DNA]</scope>
    <source>
        <strain evidence="10 11">170</strain>
    </source>
</reference>
<dbReference type="CDD" id="cd02440">
    <property type="entry name" value="AdoMet_MTases"/>
    <property type="match status" value="1"/>
</dbReference>
<evidence type="ECO:0000313" key="10">
    <source>
        <dbReference type="EMBL" id="AGH43625.1"/>
    </source>
</evidence>
<sequence>MHDEVKNYYGRVLQKSADLQTDACSTEEVMPEFVKRVLSNIHDEVLIRYYGCGLVLPQELTGKRILDLGCGAGRDCYALAQLVGEEGEVVGVDMTDEQLAVAERHVEYHREKFGYQRANTQFKKGYIERLDELNLADNSFDIIVSNCVINLSPDKENVLKEAYRVLKPGGEVYFSDVYSSRRIPSYLVNDPVLYGECLTGALYWNDFHNLAKQVGFLDPRLVKDRPLGINNPEVLARVSHIDFYSATYRLFKIDSLESHCEDYGQAVIYNGGIEHHPERFVLDKHHQIDKNKVFPVCGNTWRILQDSRFKPYFQFIGNFDQHFGIYAGCGTPLPFNLDSESSIAGCC</sequence>
<keyword evidence="10" id="KW-0489">Methyltransferase</keyword>
<dbReference type="GO" id="GO:0032259">
    <property type="term" value="P:methylation"/>
    <property type="evidence" value="ECO:0007669"/>
    <property type="project" value="UniProtKB-KW"/>
</dbReference>
<evidence type="ECO:0000256" key="7">
    <source>
        <dbReference type="ARBA" id="ARBA00047943"/>
    </source>
</evidence>
<dbReference type="STRING" id="1129794.C427_1516"/>
<comment type="catalytic activity">
    <reaction evidence="6">
        <text>arsenic triglutathione + [thioredoxin]-dithiol + S-adenosyl-L-methionine + 2 H2O = methylarsonous acid + [thioredoxin]-disulfide + 3 glutathione + S-adenosyl-L-homocysteine + H(+)</text>
        <dbReference type="Rhea" id="RHEA:69460"/>
        <dbReference type="Rhea" id="RHEA-COMP:10698"/>
        <dbReference type="Rhea" id="RHEA-COMP:10700"/>
        <dbReference type="ChEBI" id="CHEBI:15377"/>
        <dbReference type="ChEBI" id="CHEBI:15378"/>
        <dbReference type="ChEBI" id="CHEBI:17826"/>
        <dbReference type="ChEBI" id="CHEBI:29950"/>
        <dbReference type="ChEBI" id="CHEBI:50058"/>
        <dbReference type="ChEBI" id="CHEBI:57856"/>
        <dbReference type="ChEBI" id="CHEBI:57925"/>
        <dbReference type="ChEBI" id="CHEBI:59789"/>
        <dbReference type="ChEBI" id="CHEBI:183640"/>
        <dbReference type="EC" id="2.1.1.137"/>
    </reaction>
</comment>
<evidence type="ECO:0000256" key="6">
    <source>
        <dbReference type="ARBA" id="ARBA00047941"/>
    </source>
</evidence>
<dbReference type="InterPro" id="IPR026669">
    <property type="entry name" value="Arsenite_MeTrfase-like"/>
</dbReference>
<dbReference type="GO" id="GO:0030791">
    <property type="term" value="F:arsenite methyltransferase activity"/>
    <property type="evidence" value="ECO:0007669"/>
    <property type="project" value="UniProtKB-EC"/>
</dbReference>